<proteinExistence type="predicted"/>
<reference evidence="1 2" key="1">
    <citation type="journal article" date="2024" name="Ann. Entomol. Soc. Am.">
        <title>Genomic analyses of the southern and eastern yellowjacket wasps (Hymenoptera: Vespidae) reveal evolutionary signatures of social life.</title>
        <authorList>
            <person name="Catto M.A."/>
            <person name="Caine P.B."/>
            <person name="Orr S.E."/>
            <person name="Hunt B.G."/>
            <person name="Goodisman M.A.D."/>
        </authorList>
    </citation>
    <scope>NUCLEOTIDE SEQUENCE [LARGE SCALE GENOMIC DNA]</scope>
    <source>
        <strain evidence="1">232</strain>
        <tissue evidence="1">Head and thorax</tissue>
    </source>
</reference>
<protein>
    <submittedName>
        <fullName evidence="1">Uncharacterized protein</fullName>
    </submittedName>
</protein>
<keyword evidence="2" id="KW-1185">Reference proteome</keyword>
<comment type="caution">
    <text evidence="1">The sequence shown here is derived from an EMBL/GenBank/DDBJ whole genome shotgun (WGS) entry which is preliminary data.</text>
</comment>
<sequence>MSRTKGLNRHEWNRKFKAESPLSRGSLDTATSTWRNVVNSLKGISIFKSATRISLSRRPFTKVTLTSFVLSIPSSSDAFSENLCGSTGRPFNSHDGNELARRHLLL</sequence>
<name>A0ABD2D1M0_VESMC</name>
<organism evidence="1 2">
    <name type="scientific">Vespula maculifrons</name>
    <name type="common">Eastern yellow jacket</name>
    <name type="synonym">Wasp</name>
    <dbReference type="NCBI Taxonomy" id="7453"/>
    <lineage>
        <taxon>Eukaryota</taxon>
        <taxon>Metazoa</taxon>
        <taxon>Ecdysozoa</taxon>
        <taxon>Arthropoda</taxon>
        <taxon>Hexapoda</taxon>
        <taxon>Insecta</taxon>
        <taxon>Pterygota</taxon>
        <taxon>Neoptera</taxon>
        <taxon>Endopterygota</taxon>
        <taxon>Hymenoptera</taxon>
        <taxon>Apocrita</taxon>
        <taxon>Aculeata</taxon>
        <taxon>Vespoidea</taxon>
        <taxon>Vespidae</taxon>
        <taxon>Vespinae</taxon>
        <taxon>Vespula</taxon>
    </lineage>
</organism>
<evidence type="ECO:0000313" key="1">
    <source>
        <dbReference type="EMBL" id="KAL2750844.1"/>
    </source>
</evidence>
<dbReference type="AlphaFoldDB" id="A0ABD2D1M0"/>
<gene>
    <name evidence="1" type="ORF">V1477_000947</name>
</gene>
<dbReference type="EMBL" id="JAYRBN010000008">
    <property type="protein sequence ID" value="KAL2750844.1"/>
    <property type="molecule type" value="Genomic_DNA"/>
</dbReference>
<accession>A0ABD2D1M0</accession>
<evidence type="ECO:0000313" key="2">
    <source>
        <dbReference type="Proteomes" id="UP001607303"/>
    </source>
</evidence>
<dbReference type="Proteomes" id="UP001607303">
    <property type="component" value="Unassembled WGS sequence"/>
</dbReference>